<evidence type="ECO:0000256" key="1">
    <source>
        <dbReference type="SAM" id="MobiDB-lite"/>
    </source>
</evidence>
<evidence type="ECO:0000313" key="3">
    <source>
        <dbReference type="EMBL" id="MDC8772359.1"/>
    </source>
</evidence>
<comment type="caution">
    <text evidence="3">The sequence shown here is derived from an EMBL/GenBank/DDBJ whole genome shotgun (WGS) entry which is preliminary data.</text>
</comment>
<dbReference type="EMBL" id="JAQQXT010000007">
    <property type="protein sequence ID" value="MDC8772359.1"/>
    <property type="molecule type" value="Genomic_DNA"/>
</dbReference>
<name>A0ABT5KEK9_9BURK</name>
<gene>
    <name evidence="3" type="ORF">PRZ03_12320</name>
</gene>
<sequence>MNRSFLSAIALALATLTTGAVFAADDVAENNGPRTREQVRAELAEAIRTGDIVGNGLTGQKLNELYPNRYPKQPAAAVKTREQVRAELDEAIRKGDIVGNGVSGQKLKEQFPDRYSNQAIAQGKSR</sequence>
<feature type="chain" id="PRO_5046429843" evidence="2">
    <location>
        <begin position="24"/>
        <end position="126"/>
    </location>
</feature>
<feature type="signal peptide" evidence="2">
    <location>
        <begin position="1"/>
        <end position="23"/>
    </location>
</feature>
<organism evidence="3 4">
    <name type="scientific">Roseateles albus</name>
    <dbReference type="NCBI Taxonomy" id="2987525"/>
    <lineage>
        <taxon>Bacteria</taxon>
        <taxon>Pseudomonadati</taxon>
        <taxon>Pseudomonadota</taxon>
        <taxon>Betaproteobacteria</taxon>
        <taxon>Burkholderiales</taxon>
        <taxon>Sphaerotilaceae</taxon>
        <taxon>Roseateles</taxon>
    </lineage>
</organism>
<evidence type="ECO:0000313" key="4">
    <source>
        <dbReference type="Proteomes" id="UP001221189"/>
    </source>
</evidence>
<evidence type="ECO:0000256" key="2">
    <source>
        <dbReference type="SAM" id="SignalP"/>
    </source>
</evidence>
<accession>A0ABT5KEK9</accession>
<dbReference type="Proteomes" id="UP001221189">
    <property type="component" value="Unassembled WGS sequence"/>
</dbReference>
<dbReference type="InterPro" id="IPR025421">
    <property type="entry name" value="DUF4148"/>
</dbReference>
<proteinExistence type="predicted"/>
<dbReference type="RefSeq" id="WP_273600570.1">
    <property type="nucleotide sequence ID" value="NZ_JAQQXT010000007.1"/>
</dbReference>
<keyword evidence="2" id="KW-0732">Signal</keyword>
<keyword evidence="4" id="KW-1185">Reference proteome</keyword>
<dbReference type="Pfam" id="PF13663">
    <property type="entry name" value="DUF4148"/>
    <property type="match status" value="1"/>
</dbReference>
<protein>
    <submittedName>
        <fullName evidence="3">DUF4148 domain-containing protein</fullName>
    </submittedName>
</protein>
<reference evidence="3 4" key="1">
    <citation type="submission" date="2022-10" db="EMBL/GenBank/DDBJ databases">
        <title>Paucibacter sp. hw1 Genome sequencing.</title>
        <authorList>
            <person name="Park S."/>
        </authorList>
    </citation>
    <scope>NUCLEOTIDE SEQUENCE [LARGE SCALE GENOMIC DNA]</scope>
    <source>
        <strain evidence="4">hw1</strain>
    </source>
</reference>
<feature type="region of interest" description="Disordered" evidence="1">
    <location>
        <begin position="103"/>
        <end position="126"/>
    </location>
</feature>